<sequence>MKKGVVIGIDPDVDKNGIAIYQRESKTLELYALSFFQLFDLLVSKKELIKEVIVEASWLIKKANFHNESKGVRVSSNIGSRTGANHEVGRKIIEMCEYLKIPCQGIRPLKKRWKGREGKITHEEFFKLTGYSFSTNQEKRDAGLLVWGY</sequence>
<evidence type="ECO:0000313" key="2">
    <source>
        <dbReference type="Proteomes" id="UP000215355"/>
    </source>
</evidence>
<dbReference type="RefSeq" id="WP_093097539.1">
    <property type="nucleotide sequence ID" value="NZ_FNGK01000001.1"/>
</dbReference>
<dbReference type="EMBL" id="LT906468">
    <property type="protein sequence ID" value="SNV52171.1"/>
    <property type="molecule type" value="Genomic_DNA"/>
</dbReference>
<evidence type="ECO:0000313" key="1">
    <source>
        <dbReference type="EMBL" id="SNV52171.1"/>
    </source>
</evidence>
<organism evidence="1 2">
    <name type="scientific">Sphingobacterium mizutaii</name>
    <dbReference type="NCBI Taxonomy" id="1010"/>
    <lineage>
        <taxon>Bacteria</taxon>
        <taxon>Pseudomonadati</taxon>
        <taxon>Bacteroidota</taxon>
        <taxon>Sphingobacteriia</taxon>
        <taxon>Sphingobacteriales</taxon>
        <taxon>Sphingobacteriaceae</taxon>
        <taxon>Sphingobacterium</taxon>
    </lineage>
</organism>
<protein>
    <submittedName>
        <fullName evidence="1">Uncharacterized protein</fullName>
    </submittedName>
</protein>
<dbReference type="AlphaFoldDB" id="A0AAJ5C121"/>
<dbReference type="Proteomes" id="UP000215355">
    <property type="component" value="Chromosome 1"/>
</dbReference>
<accession>A0AAJ5C121</accession>
<reference evidence="1 2" key="1">
    <citation type="submission" date="2017-06" db="EMBL/GenBank/DDBJ databases">
        <authorList>
            <consortium name="Pathogen Informatics"/>
        </authorList>
    </citation>
    <scope>NUCLEOTIDE SEQUENCE [LARGE SCALE GENOMIC DNA]</scope>
    <source>
        <strain evidence="1 2">NCTC12149</strain>
    </source>
</reference>
<proteinExistence type="predicted"/>
<name>A0AAJ5C121_9SPHI</name>
<gene>
    <name evidence="1" type="ORF">SAMEA4412673_02630</name>
</gene>
<dbReference type="KEGG" id="smiz:4412673_02630"/>